<evidence type="ECO:0000259" key="4">
    <source>
        <dbReference type="PROSITE" id="PS50893"/>
    </source>
</evidence>
<keyword evidence="2" id="KW-0547">Nucleotide-binding</keyword>
<evidence type="ECO:0000313" key="6">
    <source>
        <dbReference type="Proteomes" id="UP000464314"/>
    </source>
</evidence>
<evidence type="ECO:0000256" key="1">
    <source>
        <dbReference type="ARBA" id="ARBA00022448"/>
    </source>
</evidence>
<dbReference type="KEGG" id="anr:Ana3638_10350"/>
<gene>
    <name evidence="5" type="ORF">Ana3638_10350</name>
</gene>
<dbReference type="SMART" id="SM00382">
    <property type="entry name" value="AAA"/>
    <property type="match status" value="1"/>
</dbReference>
<dbReference type="SUPFAM" id="SSF52540">
    <property type="entry name" value="P-loop containing nucleoside triphosphate hydrolases"/>
    <property type="match status" value="1"/>
</dbReference>
<dbReference type="PANTHER" id="PTHR42788">
    <property type="entry name" value="TAURINE IMPORT ATP-BINDING PROTEIN-RELATED"/>
    <property type="match status" value="1"/>
</dbReference>
<dbReference type="InterPro" id="IPR027417">
    <property type="entry name" value="P-loop_NTPase"/>
</dbReference>
<sequence>MIEFNAEAIYYKTGQPILKDISFTIKQGEIVSLTGASGIGKSTILKIIAGIHKGYDGTLVIPRNSRIAFISQSNCLLPWKTVYNNIVLLKKVEVGQVDKTSAKKLIEDLGLSGLEKQYPLTLSGGQYQRTALGQAFFYEPDIILMDEPFSALDAKTKREIQELFLNLQKQHNITTLFVTHNIDEAEYLGSRIINLEK</sequence>
<keyword evidence="6" id="KW-1185">Reference proteome</keyword>
<organism evidence="5 6">
    <name type="scientific">Anaerocolumna sedimenticola</name>
    <dbReference type="NCBI Taxonomy" id="2696063"/>
    <lineage>
        <taxon>Bacteria</taxon>
        <taxon>Bacillati</taxon>
        <taxon>Bacillota</taxon>
        <taxon>Clostridia</taxon>
        <taxon>Lachnospirales</taxon>
        <taxon>Lachnospiraceae</taxon>
        <taxon>Anaerocolumna</taxon>
    </lineage>
</organism>
<dbReference type="EMBL" id="CP048000">
    <property type="protein sequence ID" value="QHQ61118.1"/>
    <property type="molecule type" value="Genomic_DNA"/>
</dbReference>
<reference evidence="5 6" key="1">
    <citation type="submission" date="2020-01" db="EMBL/GenBank/DDBJ databases">
        <title>Genome analysis of Anaerocolumna sp. CBA3638.</title>
        <authorList>
            <person name="Kim J."/>
            <person name="Roh S.W."/>
        </authorList>
    </citation>
    <scope>NUCLEOTIDE SEQUENCE [LARGE SCALE GENOMIC DNA]</scope>
    <source>
        <strain evidence="5 6">CBA3638</strain>
    </source>
</reference>
<dbReference type="InterPro" id="IPR003439">
    <property type="entry name" value="ABC_transporter-like_ATP-bd"/>
</dbReference>
<dbReference type="Pfam" id="PF00005">
    <property type="entry name" value="ABC_tran"/>
    <property type="match status" value="1"/>
</dbReference>
<dbReference type="AlphaFoldDB" id="A0A6P1TP06"/>
<proteinExistence type="predicted"/>
<dbReference type="RefSeq" id="WP_161837945.1">
    <property type="nucleotide sequence ID" value="NZ_CP048000.1"/>
</dbReference>
<protein>
    <submittedName>
        <fullName evidence="5">ATP-binding cassette domain-containing protein</fullName>
    </submittedName>
</protein>
<evidence type="ECO:0000256" key="3">
    <source>
        <dbReference type="ARBA" id="ARBA00022840"/>
    </source>
</evidence>
<dbReference type="PANTHER" id="PTHR42788:SF2">
    <property type="entry name" value="ABC TRANSPORTER ATP-BINDING PROTEIN"/>
    <property type="match status" value="1"/>
</dbReference>
<dbReference type="InterPro" id="IPR050166">
    <property type="entry name" value="ABC_transporter_ATP-bind"/>
</dbReference>
<dbReference type="InterPro" id="IPR003593">
    <property type="entry name" value="AAA+_ATPase"/>
</dbReference>
<evidence type="ECO:0000313" key="5">
    <source>
        <dbReference type="EMBL" id="QHQ61118.1"/>
    </source>
</evidence>
<dbReference type="Gene3D" id="3.40.50.300">
    <property type="entry name" value="P-loop containing nucleotide triphosphate hydrolases"/>
    <property type="match status" value="1"/>
</dbReference>
<dbReference type="GO" id="GO:0016887">
    <property type="term" value="F:ATP hydrolysis activity"/>
    <property type="evidence" value="ECO:0007669"/>
    <property type="project" value="InterPro"/>
</dbReference>
<name>A0A6P1TP06_9FIRM</name>
<keyword evidence="3 5" id="KW-0067">ATP-binding</keyword>
<evidence type="ECO:0000256" key="2">
    <source>
        <dbReference type="ARBA" id="ARBA00022741"/>
    </source>
</evidence>
<feature type="domain" description="ABC transporter" evidence="4">
    <location>
        <begin position="2"/>
        <end position="197"/>
    </location>
</feature>
<dbReference type="PROSITE" id="PS50893">
    <property type="entry name" value="ABC_TRANSPORTER_2"/>
    <property type="match status" value="1"/>
</dbReference>
<keyword evidence="1" id="KW-0813">Transport</keyword>
<dbReference type="Proteomes" id="UP000464314">
    <property type="component" value="Chromosome"/>
</dbReference>
<accession>A0A6P1TP06</accession>
<dbReference type="GO" id="GO:0005524">
    <property type="term" value="F:ATP binding"/>
    <property type="evidence" value="ECO:0007669"/>
    <property type="project" value="UniProtKB-KW"/>
</dbReference>